<keyword evidence="2" id="KW-0813">Transport</keyword>
<dbReference type="AlphaFoldDB" id="A0A150SB15"/>
<reference evidence="8 9" key="1">
    <citation type="submission" date="2014-02" db="EMBL/GenBank/DDBJ databases">
        <title>The small core and large imbalanced accessory genome model reveals a collaborative survival strategy of Sorangium cellulosum strains in nature.</title>
        <authorList>
            <person name="Han K."/>
            <person name="Peng R."/>
            <person name="Blom J."/>
            <person name="Li Y.-Z."/>
        </authorList>
    </citation>
    <scope>NUCLEOTIDE SEQUENCE [LARGE SCALE GENOMIC DNA]</scope>
    <source>
        <strain evidence="8 9">So0011-07</strain>
    </source>
</reference>
<evidence type="ECO:0000256" key="4">
    <source>
        <dbReference type="ARBA" id="ARBA00022692"/>
    </source>
</evidence>
<evidence type="ECO:0000256" key="6">
    <source>
        <dbReference type="ARBA" id="ARBA00023136"/>
    </source>
</evidence>
<keyword evidence="4 7" id="KW-0812">Transmembrane</keyword>
<dbReference type="Proteomes" id="UP000075635">
    <property type="component" value="Unassembled WGS sequence"/>
</dbReference>
<dbReference type="PANTHER" id="PTHR23513:SF6">
    <property type="entry name" value="MAJOR FACILITATOR SUPERFAMILY ASSOCIATED DOMAIN-CONTAINING PROTEIN"/>
    <property type="match status" value="1"/>
</dbReference>
<feature type="transmembrane region" description="Helical" evidence="7">
    <location>
        <begin position="283"/>
        <end position="301"/>
    </location>
</feature>
<accession>A0A150SB15</accession>
<evidence type="ECO:0000256" key="7">
    <source>
        <dbReference type="SAM" id="Phobius"/>
    </source>
</evidence>
<dbReference type="PANTHER" id="PTHR23513">
    <property type="entry name" value="INTEGRAL MEMBRANE EFFLUX PROTEIN-RELATED"/>
    <property type="match status" value="1"/>
</dbReference>
<evidence type="ECO:0000256" key="1">
    <source>
        <dbReference type="ARBA" id="ARBA00004651"/>
    </source>
</evidence>
<evidence type="ECO:0000256" key="3">
    <source>
        <dbReference type="ARBA" id="ARBA00022475"/>
    </source>
</evidence>
<feature type="transmembrane region" description="Helical" evidence="7">
    <location>
        <begin position="50"/>
        <end position="70"/>
    </location>
</feature>
<dbReference type="Pfam" id="PF05977">
    <property type="entry name" value="MFS_3"/>
    <property type="match status" value="1"/>
</dbReference>
<evidence type="ECO:0008006" key="10">
    <source>
        <dbReference type="Google" id="ProtNLM"/>
    </source>
</evidence>
<dbReference type="GO" id="GO:0005886">
    <property type="term" value="C:plasma membrane"/>
    <property type="evidence" value="ECO:0007669"/>
    <property type="project" value="UniProtKB-SubCell"/>
</dbReference>
<comment type="subcellular location">
    <subcellularLocation>
        <location evidence="1">Cell membrane</location>
        <topology evidence="1">Multi-pass membrane protein</topology>
    </subcellularLocation>
</comment>
<evidence type="ECO:0000313" key="9">
    <source>
        <dbReference type="Proteomes" id="UP000075635"/>
    </source>
</evidence>
<feature type="transmembrane region" description="Helical" evidence="7">
    <location>
        <begin position="223"/>
        <end position="244"/>
    </location>
</feature>
<dbReference type="EMBL" id="JEMB01001203">
    <property type="protein sequence ID" value="KYF89625.1"/>
    <property type="molecule type" value="Genomic_DNA"/>
</dbReference>
<evidence type="ECO:0000256" key="2">
    <source>
        <dbReference type="ARBA" id="ARBA00022448"/>
    </source>
</evidence>
<feature type="transmembrane region" description="Helical" evidence="7">
    <location>
        <begin position="313"/>
        <end position="336"/>
    </location>
</feature>
<protein>
    <recommendedName>
        <fullName evidence="10">MFS transporter</fullName>
    </recommendedName>
</protein>
<keyword evidence="3" id="KW-1003">Cell membrane</keyword>
<gene>
    <name evidence="8" type="ORF">BE17_19740</name>
</gene>
<feature type="transmembrane region" description="Helical" evidence="7">
    <location>
        <begin position="256"/>
        <end position="276"/>
    </location>
</feature>
<keyword evidence="5 7" id="KW-1133">Transmembrane helix</keyword>
<dbReference type="InterPro" id="IPR036259">
    <property type="entry name" value="MFS_trans_sf"/>
</dbReference>
<sequence length="414" mass="42906">MNERVRPLKQWPFRFFVAGRAVSMVGDVVSRVAVPLLILDQAGSGIELGVVGVLQTAPSFFFGLVAGALADRLEKRITMFAADVGSALLTALIPLAHVLGFDVFTVTMAVALPLGMLRVLYTGAYTAAVPEIVGREDLPRAMGLLQIIEAAAHVVGPALVGLLVARMGAASTLAVDAGSFLVSAAALCALPRLPGARSGAGKSLGREVAEGVRFVTSHRLLRSIILLWSAVTVATAGIIPVMMFWVSKDLHVDMRWVGLAMSIFAAGSILGAFTVSRVPKERLGVVLLTGVVVYGAVLIAVSGASGSSNARMLLFALLAVAGGAAFGTMTVSYYTLLPLATPRELVGRVGSTAKTVTQAFQSIGMAATGAVLEVLRGAGSLRVMGVTMILAGLLSALPSSIRRLDGGLFLDARK</sequence>
<dbReference type="CDD" id="cd06173">
    <property type="entry name" value="MFS_MefA_like"/>
    <property type="match status" value="1"/>
</dbReference>
<dbReference type="SUPFAM" id="SSF103473">
    <property type="entry name" value="MFS general substrate transporter"/>
    <property type="match status" value="1"/>
</dbReference>
<feature type="transmembrane region" description="Helical" evidence="7">
    <location>
        <begin position="77"/>
        <end position="97"/>
    </location>
</feature>
<feature type="transmembrane region" description="Helical" evidence="7">
    <location>
        <begin position="21"/>
        <end position="38"/>
    </location>
</feature>
<name>A0A150SB15_SORCE</name>
<dbReference type="Gene3D" id="1.20.1250.20">
    <property type="entry name" value="MFS general substrate transporter like domains"/>
    <property type="match status" value="1"/>
</dbReference>
<feature type="transmembrane region" description="Helical" evidence="7">
    <location>
        <begin position="103"/>
        <end position="121"/>
    </location>
</feature>
<dbReference type="InterPro" id="IPR010290">
    <property type="entry name" value="TM_effector"/>
</dbReference>
<organism evidence="8 9">
    <name type="scientific">Sorangium cellulosum</name>
    <name type="common">Polyangium cellulosum</name>
    <dbReference type="NCBI Taxonomy" id="56"/>
    <lineage>
        <taxon>Bacteria</taxon>
        <taxon>Pseudomonadati</taxon>
        <taxon>Myxococcota</taxon>
        <taxon>Polyangia</taxon>
        <taxon>Polyangiales</taxon>
        <taxon>Polyangiaceae</taxon>
        <taxon>Sorangium</taxon>
    </lineage>
</organism>
<evidence type="ECO:0000313" key="8">
    <source>
        <dbReference type="EMBL" id="KYF89625.1"/>
    </source>
</evidence>
<comment type="caution">
    <text evidence="8">The sequence shown here is derived from an EMBL/GenBank/DDBJ whole genome shotgun (WGS) entry which is preliminary data.</text>
</comment>
<keyword evidence="6 7" id="KW-0472">Membrane</keyword>
<evidence type="ECO:0000256" key="5">
    <source>
        <dbReference type="ARBA" id="ARBA00022989"/>
    </source>
</evidence>
<proteinExistence type="predicted"/>